<dbReference type="PROSITE" id="PS00875">
    <property type="entry name" value="T2SP_D"/>
    <property type="match status" value="1"/>
</dbReference>
<feature type="domain" description="Type II/III secretion system secretin-like" evidence="1">
    <location>
        <begin position="26"/>
        <end position="188"/>
    </location>
</feature>
<protein>
    <recommendedName>
        <fullName evidence="1">Type II/III secretion system secretin-like domain-containing protein</fullName>
    </recommendedName>
</protein>
<dbReference type="InterPro" id="IPR001775">
    <property type="entry name" value="GspD/PilQ"/>
</dbReference>
<dbReference type="EMBL" id="BART01033718">
    <property type="protein sequence ID" value="GAH10358.1"/>
    <property type="molecule type" value="Genomic_DNA"/>
</dbReference>
<comment type="caution">
    <text evidence="2">The sequence shown here is derived from an EMBL/GenBank/DDBJ whole genome shotgun (WGS) entry which is preliminary data.</text>
</comment>
<dbReference type="PRINTS" id="PR01032">
    <property type="entry name" value="PHAGEIV"/>
</dbReference>
<sequence>TTTTSATTGATLGSLSLAEFQIVLRALEQENKSKYLAKPKIMVVNNETAEIKIAGKTAIGETTTLATADTPGTTSAERTETGITLKVTPTINKDGYITMTLEPTVSRTRVSGISGYLDTRDRTAKTTVMMKDGQTVAIGGLLKSDVTDNDRAVPGLSKIPLLGNLFKSKDFQDVETELIIFVTCHIVKPKLEKLEETAVPPFAKVKKEAAIVERDKEIIKAVKRL</sequence>
<dbReference type="InterPro" id="IPR004846">
    <property type="entry name" value="T2SS/T3SS_dom"/>
</dbReference>
<dbReference type="GO" id="GO:0015627">
    <property type="term" value="C:type II protein secretion system complex"/>
    <property type="evidence" value="ECO:0007669"/>
    <property type="project" value="TreeGrafter"/>
</dbReference>
<evidence type="ECO:0000259" key="1">
    <source>
        <dbReference type="Pfam" id="PF00263"/>
    </source>
</evidence>
<accession>X1ENX8</accession>
<dbReference type="PRINTS" id="PR00811">
    <property type="entry name" value="BCTERIALGSPD"/>
</dbReference>
<dbReference type="Pfam" id="PF00263">
    <property type="entry name" value="Secretin"/>
    <property type="match status" value="1"/>
</dbReference>
<feature type="non-terminal residue" evidence="2">
    <location>
        <position position="1"/>
    </location>
</feature>
<dbReference type="PANTHER" id="PTHR30332:SF17">
    <property type="entry name" value="TYPE IV PILIATION SYSTEM PROTEIN DR_0774-RELATED"/>
    <property type="match status" value="1"/>
</dbReference>
<dbReference type="InterPro" id="IPR004845">
    <property type="entry name" value="T2SS_GspD_CS"/>
</dbReference>
<evidence type="ECO:0000313" key="2">
    <source>
        <dbReference type="EMBL" id="GAH10358.1"/>
    </source>
</evidence>
<dbReference type="InterPro" id="IPR050810">
    <property type="entry name" value="Bact_Secretion_Sys_Channel"/>
</dbReference>
<dbReference type="AlphaFoldDB" id="X1ENX8"/>
<dbReference type="GO" id="GO:0009306">
    <property type="term" value="P:protein secretion"/>
    <property type="evidence" value="ECO:0007669"/>
    <property type="project" value="InterPro"/>
</dbReference>
<organism evidence="2">
    <name type="scientific">marine sediment metagenome</name>
    <dbReference type="NCBI Taxonomy" id="412755"/>
    <lineage>
        <taxon>unclassified sequences</taxon>
        <taxon>metagenomes</taxon>
        <taxon>ecological metagenomes</taxon>
    </lineage>
</organism>
<name>X1ENX8_9ZZZZ</name>
<gene>
    <name evidence="2" type="ORF">S01H4_57842</name>
</gene>
<reference evidence="2" key="1">
    <citation type="journal article" date="2014" name="Front. Microbiol.">
        <title>High frequency of phylogenetically diverse reductive dehalogenase-homologous genes in deep subseafloor sedimentary metagenomes.</title>
        <authorList>
            <person name="Kawai M."/>
            <person name="Futagami T."/>
            <person name="Toyoda A."/>
            <person name="Takaki Y."/>
            <person name="Nishi S."/>
            <person name="Hori S."/>
            <person name="Arai W."/>
            <person name="Tsubouchi T."/>
            <person name="Morono Y."/>
            <person name="Uchiyama I."/>
            <person name="Ito T."/>
            <person name="Fujiyama A."/>
            <person name="Inagaki F."/>
            <person name="Takami H."/>
        </authorList>
    </citation>
    <scope>NUCLEOTIDE SEQUENCE</scope>
    <source>
        <strain evidence="2">Expedition CK06-06</strain>
    </source>
</reference>
<dbReference type="PANTHER" id="PTHR30332">
    <property type="entry name" value="PROBABLE GENERAL SECRETION PATHWAY PROTEIN D"/>
    <property type="match status" value="1"/>
</dbReference>
<proteinExistence type="predicted"/>
<feature type="non-terminal residue" evidence="2">
    <location>
        <position position="225"/>
    </location>
</feature>